<evidence type="ECO:0000313" key="9">
    <source>
        <dbReference type="EnsemblMetazoa" id="OVOC4155.1"/>
    </source>
</evidence>
<dbReference type="GO" id="GO:0043005">
    <property type="term" value="C:neuron projection"/>
    <property type="evidence" value="ECO:0007669"/>
    <property type="project" value="TreeGrafter"/>
</dbReference>
<dbReference type="EMBL" id="CMVM020000127">
    <property type="status" value="NOT_ANNOTATED_CDS"/>
    <property type="molecule type" value="Genomic_DNA"/>
</dbReference>
<evidence type="ECO:0000256" key="4">
    <source>
        <dbReference type="ARBA" id="ARBA00022847"/>
    </source>
</evidence>
<keyword evidence="5 8" id="KW-1133">Transmembrane helix</keyword>
<evidence type="ECO:0000256" key="8">
    <source>
        <dbReference type="SAM" id="Phobius"/>
    </source>
</evidence>
<name>A0A8R1TTI6_ONCVO</name>
<dbReference type="EnsemblMetazoa" id="OVOC4155.1">
    <property type="protein sequence ID" value="OVOC4155.1"/>
    <property type="gene ID" value="WBGene00240964"/>
</dbReference>
<dbReference type="InterPro" id="IPR000175">
    <property type="entry name" value="Na/ntran_symport"/>
</dbReference>
<dbReference type="Proteomes" id="UP000024404">
    <property type="component" value="Unassembled WGS sequence"/>
</dbReference>
<comment type="subcellular location">
    <subcellularLocation>
        <location evidence="1">Membrane</location>
        <topology evidence="1">Multi-pass membrane protein</topology>
    </subcellularLocation>
</comment>
<evidence type="ECO:0000256" key="1">
    <source>
        <dbReference type="ARBA" id="ARBA00004141"/>
    </source>
</evidence>
<protein>
    <submittedName>
        <fullName evidence="9">Uncharacterized protein</fullName>
    </submittedName>
</protein>
<accession>A0A8R1TTI6</accession>
<dbReference type="GO" id="GO:0005332">
    <property type="term" value="F:gamma-aminobutyric acid:sodium:chloride symporter activity"/>
    <property type="evidence" value="ECO:0007669"/>
    <property type="project" value="TreeGrafter"/>
</dbReference>
<evidence type="ECO:0000256" key="3">
    <source>
        <dbReference type="ARBA" id="ARBA00022692"/>
    </source>
</evidence>
<sequence length="256" mass="29519">MYFSDFYYKFCKIIKLEKIVRTYAFVFYFLFLIFGGSISDTICDSFIFFRGLLFILETIWCQLLSIGGLGMCKICPFFKGTGIATVLMAFWLSIFYIVVLSWESLRLDSIVPWRNCDPEWNIPRCRNEYESLICDSNRTIAKYFNVQVQLQIVYLPIISICNVSLLADTWIIIAERSATSVFVGFDNFSFIGFVAIEQGKPVEEVAQSDPDLLFLAYPSGILQLPYTNVCSILFFTTFLFLGIDSQASYYKYLNSI</sequence>
<feature type="binding site" evidence="7">
    <location>
        <position position="244"/>
    </location>
    <ligand>
        <name>Na(+)</name>
        <dbReference type="ChEBI" id="CHEBI:29101"/>
        <label>1</label>
    </ligand>
</feature>
<feature type="transmembrane region" description="Helical" evidence="8">
    <location>
        <begin position="81"/>
        <end position="102"/>
    </location>
</feature>
<dbReference type="GO" id="GO:0005886">
    <property type="term" value="C:plasma membrane"/>
    <property type="evidence" value="ECO:0007669"/>
    <property type="project" value="TreeGrafter"/>
</dbReference>
<dbReference type="PANTHER" id="PTHR11616">
    <property type="entry name" value="SODIUM/CHLORIDE DEPENDENT TRANSPORTER"/>
    <property type="match status" value="1"/>
</dbReference>
<keyword evidence="6 8" id="KW-0472">Membrane</keyword>
<reference evidence="10" key="1">
    <citation type="submission" date="2013-10" db="EMBL/GenBank/DDBJ databases">
        <title>Genome sequencing of Onchocerca volvulus.</title>
        <authorList>
            <person name="Cotton J."/>
            <person name="Tsai J."/>
            <person name="Stanley E."/>
            <person name="Tracey A."/>
            <person name="Holroyd N."/>
            <person name="Lustigman S."/>
            <person name="Berriman M."/>
        </authorList>
    </citation>
    <scope>NUCLEOTIDE SEQUENCE</scope>
</reference>
<dbReference type="Pfam" id="PF00209">
    <property type="entry name" value="SNF"/>
    <property type="match status" value="2"/>
</dbReference>
<feature type="transmembrane region" description="Helical" evidence="8">
    <location>
        <begin position="152"/>
        <end position="171"/>
    </location>
</feature>
<organism evidence="9 10">
    <name type="scientific">Onchocerca volvulus</name>
    <dbReference type="NCBI Taxonomy" id="6282"/>
    <lineage>
        <taxon>Eukaryota</taxon>
        <taxon>Metazoa</taxon>
        <taxon>Ecdysozoa</taxon>
        <taxon>Nematoda</taxon>
        <taxon>Chromadorea</taxon>
        <taxon>Rhabditida</taxon>
        <taxon>Spirurina</taxon>
        <taxon>Spiruromorpha</taxon>
        <taxon>Filarioidea</taxon>
        <taxon>Onchocercidae</taxon>
        <taxon>Onchocerca</taxon>
    </lineage>
</organism>
<keyword evidence="7" id="KW-0479">Metal-binding</keyword>
<dbReference type="GO" id="GO:0046872">
    <property type="term" value="F:metal ion binding"/>
    <property type="evidence" value="ECO:0007669"/>
    <property type="project" value="UniProtKB-KW"/>
</dbReference>
<feature type="transmembrane region" description="Helical" evidence="8">
    <location>
        <begin position="20"/>
        <end position="39"/>
    </location>
</feature>
<evidence type="ECO:0000256" key="6">
    <source>
        <dbReference type="ARBA" id="ARBA00023136"/>
    </source>
</evidence>
<keyword evidence="2" id="KW-0813">Transport</keyword>
<evidence type="ECO:0000256" key="5">
    <source>
        <dbReference type="ARBA" id="ARBA00022989"/>
    </source>
</evidence>
<feature type="transmembrane region" description="Helical" evidence="8">
    <location>
        <begin position="45"/>
        <end position="69"/>
    </location>
</feature>
<evidence type="ECO:0000256" key="7">
    <source>
        <dbReference type="PIRSR" id="PIRSR600175-1"/>
    </source>
</evidence>
<feature type="transmembrane region" description="Helical" evidence="8">
    <location>
        <begin position="216"/>
        <end position="241"/>
    </location>
</feature>
<proteinExistence type="predicted"/>
<keyword evidence="3 8" id="KW-0812">Transmembrane</keyword>
<evidence type="ECO:0000313" key="10">
    <source>
        <dbReference type="Proteomes" id="UP000024404"/>
    </source>
</evidence>
<reference evidence="9" key="2">
    <citation type="submission" date="2022-06" db="UniProtKB">
        <authorList>
            <consortium name="EnsemblMetazoa"/>
        </authorList>
    </citation>
    <scope>IDENTIFICATION</scope>
</reference>
<feature type="binding site" evidence="7">
    <location>
        <position position="241"/>
    </location>
    <ligand>
        <name>Na(+)</name>
        <dbReference type="ChEBI" id="CHEBI:29101"/>
        <label>1</label>
    </ligand>
</feature>
<keyword evidence="10" id="KW-1185">Reference proteome</keyword>
<dbReference type="InterPro" id="IPR037272">
    <property type="entry name" value="SNS_sf"/>
</dbReference>
<keyword evidence="7" id="KW-0915">Sodium</keyword>
<keyword evidence="4" id="KW-0769">Symport</keyword>
<feature type="binding site" evidence="7">
    <location>
        <position position="245"/>
    </location>
    <ligand>
        <name>Na(+)</name>
        <dbReference type="ChEBI" id="CHEBI:29101"/>
        <label>1</label>
    </ligand>
</feature>
<dbReference type="SUPFAM" id="SSF161070">
    <property type="entry name" value="SNF-like"/>
    <property type="match status" value="1"/>
</dbReference>
<dbReference type="PANTHER" id="PTHR11616:SF265">
    <property type="entry name" value="TRANSPORTER"/>
    <property type="match status" value="1"/>
</dbReference>
<evidence type="ECO:0000256" key="2">
    <source>
        <dbReference type="ARBA" id="ARBA00022448"/>
    </source>
</evidence>
<dbReference type="AlphaFoldDB" id="A0A8R1TTI6"/>
<dbReference type="PROSITE" id="PS50267">
    <property type="entry name" value="NA_NEUROTRAN_SYMP_3"/>
    <property type="match status" value="1"/>
</dbReference>